<evidence type="ECO:0000313" key="6">
    <source>
        <dbReference type="Proteomes" id="UP001295423"/>
    </source>
</evidence>
<gene>
    <name evidence="5" type="ORF">CYCCA115_LOCUS7921</name>
</gene>
<organism evidence="5 6">
    <name type="scientific">Cylindrotheca closterium</name>
    <dbReference type="NCBI Taxonomy" id="2856"/>
    <lineage>
        <taxon>Eukaryota</taxon>
        <taxon>Sar</taxon>
        <taxon>Stramenopiles</taxon>
        <taxon>Ochrophyta</taxon>
        <taxon>Bacillariophyta</taxon>
        <taxon>Bacillariophyceae</taxon>
        <taxon>Bacillariophycidae</taxon>
        <taxon>Bacillariales</taxon>
        <taxon>Bacillariaceae</taxon>
        <taxon>Cylindrotheca</taxon>
    </lineage>
</organism>
<feature type="region of interest" description="Disordered" evidence="2">
    <location>
        <begin position="547"/>
        <end position="572"/>
    </location>
</feature>
<protein>
    <recommendedName>
        <fullName evidence="7">Glycosyltransferase subfamily 4-like N-terminal domain-containing protein</fullName>
    </recommendedName>
</protein>
<evidence type="ECO:0000259" key="4">
    <source>
        <dbReference type="Pfam" id="PF13439"/>
    </source>
</evidence>
<name>A0AAD2CPU3_9STRA</name>
<keyword evidence="6" id="KW-1185">Reference proteome</keyword>
<dbReference type="Pfam" id="PF00534">
    <property type="entry name" value="Glycos_transf_1"/>
    <property type="match status" value="1"/>
</dbReference>
<feature type="domain" description="Glycosyl transferase family 1" evidence="3">
    <location>
        <begin position="159"/>
        <end position="317"/>
    </location>
</feature>
<dbReference type="GO" id="GO:0016757">
    <property type="term" value="F:glycosyltransferase activity"/>
    <property type="evidence" value="ECO:0007669"/>
    <property type="project" value="UniProtKB-KW"/>
</dbReference>
<keyword evidence="1" id="KW-0328">Glycosyltransferase</keyword>
<evidence type="ECO:0008006" key="7">
    <source>
        <dbReference type="Google" id="ProtNLM"/>
    </source>
</evidence>
<dbReference type="Proteomes" id="UP001295423">
    <property type="component" value="Unassembled WGS sequence"/>
</dbReference>
<evidence type="ECO:0000256" key="2">
    <source>
        <dbReference type="SAM" id="MobiDB-lite"/>
    </source>
</evidence>
<evidence type="ECO:0000259" key="3">
    <source>
        <dbReference type="Pfam" id="PF00534"/>
    </source>
</evidence>
<reference evidence="5" key="1">
    <citation type="submission" date="2023-08" db="EMBL/GenBank/DDBJ databases">
        <authorList>
            <person name="Audoor S."/>
            <person name="Bilcke G."/>
        </authorList>
    </citation>
    <scope>NUCLEOTIDE SEQUENCE</scope>
</reference>
<dbReference type="AlphaFoldDB" id="A0AAD2CPU3"/>
<dbReference type="SUPFAM" id="SSF53756">
    <property type="entry name" value="UDP-Glycosyltransferase/glycogen phosphorylase"/>
    <property type="match status" value="1"/>
</dbReference>
<comment type="caution">
    <text evidence="5">The sequence shown here is derived from an EMBL/GenBank/DDBJ whole genome shotgun (WGS) entry which is preliminary data.</text>
</comment>
<dbReference type="Gene3D" id="3.40.50.2000">
    <property type="entry name" value="Glycogen Phosphorylase B"/>
    <property type="match status" value="2"/>
</dbReference>
<dbReference type="InterPro" id="IPR028098">
    <property type="entry name" value="Glyco_trans_4-like_N"/>
</dbReference>
<evidence type="ECO:0000313" key="5">
    <source>
        <dbReference type="EMBL" id="CAJ1942386.1"/>
    </source>
</evidence>
<dbReference type="Pfam" id="PF13439">
    <property type="entry name" value="Glyco_transf_4"/>
    <property type="match status" value="1"/>
</dbReference>
<dbReference type="PANTHER" id="PTHR45947:SF3">
    <property type="entry name" value="SULFOQUINOVOSYL TRANSFERASE SQD2"/>
    <property type="match status" value="1"/>
</dbReference>
<feature type="domain" description="Glycosyltransferase subfamily 4-like N-terminal" evidence="4">
    <location>
        <begin position="24"/>
        <end position="150"/>
    </location>
</feature>
<dbReference type="PANTHER" id="PTHR45947">
    <property type="entry name" value="SULFOQUINOVOSYL TRANSFERASE SQD2"/>
    <property type="match status" value="1"/>
</dbReference>
<accession>A0AAD2CPU3</accession>
<dbReference type="InterPro" id="IPR050194">
    <property type="entry name" value="Glycosyltransferase_grp1"/>
</dbReference>
<dbReference type="EMBL" id="CAKOGP040001112">
    <property type="protein sequence ID" value="CAJ1942386.1"/>
    <property type="molecule type" value="Genomic_DNA"/>
</dbReference>
<dbReference type="InterPro" id="IPR001296">
    <property type="entry name" value="Glyco_trans_1"/>
</dbReference>
<proteinExistence type="predicted"/>
<keyword evidence="1" id="KW-0808">Transferase</keyword>
<sequence length="585" mass="67142">MFGQHPNRTVIFIDDAVPLAHSIDPNNHDNTYYLGFSLSDHVRSQIEDFEPTLVHITVPDLTCLHLINYARQKELPLMGTYHSNIPDYMTHYPGCGWLKYILESFFRHQYNFLQALYVPTPYIRKQLVQSLHMDQITKLQVWGRGIDLERFSPKHRSREFRSRMGFSDKDVVLLWVGRLVPEKRPDIFIDVIRKLNARNIPFKALVVGAGPSEETVKSLPNTKFAGWLNGDDLAKAYASSDVFLFPSAVETFGNVSLEAAASGLPIVVEEGCGGHLVRHGISGFACHEHDLDGFFKSVLCLLLDSQRRKSMATEGRKLSMNFEKRTVCEKMLENYRTVTNEFFSEFGGRHANRDAVYLTKDHSFISGSTPRPLVLCSIEQFFLFWIRLWYRMAMLFMFCRERMVYVPKSSSKTLAEQTKDQQGLIPVTVGQEIASQGVELDDIPEMDEEIDLEDMDVSYPQETLLPKIKEEDYDIDTESTHTECTSSSTASLNVDSFIYPQEDRHFSYRMSARFVQGMYACIRLENRLRKGSGHKRNLHWNLSTQKRKVTDDPDRTYEDDENMKSPLLDEGSCNLRRGNSSIGLA</sequence>
<evidence type="ECO:0000256" key="1">
    <source>
        <dbReference type="ARBA" id="ARBA00022676"/>
    </source>
</evidence>